<dbReference type="InterPro" id="IPR013783">
    <property type="entry name" value="Ig-like_fold"/>
</dbReference>
<dbReference type="SUPFAM" id="SSF49313">
    <property type="entry name" value="Cadherin-like"/>
    <property type="match status" value="2"/>
</dbReference>
<sequence>MVGYSDNSAISCCSNGDGFIGKLGIQTGSISWFKSIGTANIDTLNGIDVSPDGTQIYGVGQSNDDSLIVAIKSDSTVIWTKTIGCPTYQDYLSDVLIEITNNFAYFMGSSSCRSPNTFQDVSLFKMKLNTQVITYQNLYGSNYNDIGINFAYLNKDESLFLVGKTLDTGTFFGGLLIKIDSSGSMSYGFRFAGTTSNNDFCRGVDGSQDGQSVYVTCYTESTGNLGATYLFKIKSIDGSIIKQVKFDSDSKDQQMAVKVDKFGQVITLLNTKSSPYTLSSKLSSTIIRSTPSLVDWNGYQVSSISFTSLINFLQFSGNHNTLTALTVTVTSFPTAFNLATSFLSFTQGSAANTNLIAPQISNYTFPQGTSISITIPQFCQGTTLKSATQVGLDHDMTSLPTGVTYTILTRTLAGTPTIVGVYTIRAIYTNLFGLESSTTFLINVTSVPQIVAPFTLIPNIATLDTLYLYQFTISSFATDNPLYFPLQVSVVLKDGNSIPSWLTFDQSSSTLRGTPRKRDYPDTKFDIQISLKLKVKNNIGNEIITNTANLIIKGGESQSLVNKGPPFFASPLENQLVYTDQVKYYVLPKFYDYDDSAVSIKVEIGKANSFTKFYPNYFKFSPFESDSMMYNGEYEIKIRLRDTNLKYQETNYRFKIKIQVPPLGDDYEKVIKNYFNFISLCHFPMLQI</sequence>
<dbReference type="Proteomes" id="UP000039865">
    <property type="component" value="Unassembled WGS sequence"/>
</dbReference>
<dbReference type="GO" id="GO:0005509">
    <property type="term" value="F:calcium ion binding"/>
    <property type="evidence" value="ECO:0007669"/>
    <property type="project" value="InterPro"/>
</dbReference>
<dbReference type="InterPro" id="IPR011044">
    <property type="entry name" value="Quino_amine_DH_bsu"/>
</dbReference>
<proteinExistence type="predicted"/>
<organism evidence="1 2">
    <name type="scientific">Stylonychia lemnae</name>
    <name type="common">Ciliate</name>
    <dbReference type="NCBI Taxonomy" id="5949"/>
    <lineage>
        <taxon>Eukaryota</taxon>
        <taxon>Sar</taxon>
        <taxon>Alveolata</taxon>
        <taxon>Ciliophora</taxon>
        <taxon>Intramacronucleata</taxon>
        <taxon>Spirotrichea</taxon>
        <taxon>Stichotrichia</taxon>
        <taxon>Sporadotrichida</taxon>
        <taxon>Oxytrichidae</taxon>
        <taxon>Stylonychinae</taxon>
        <taxon>Stylonychia</taxon>
    </lineage>
</organism>
<dbReference type="AlphaFoldDB" id="A0A078AVY6"/>
<dbReference type="InterPro" id="IPR015919">
    <property type="entry name" value="Cadherin-like_sf"/>
</dbReference>
<dbReference type="EMBL" id="CCKQ01013293">
    <property type="protein sequence ID" value="CDW84938.1"/>
    <property type="molecule type" value="Genomic_DNA"/>
</dbReference>
<dbReference type="InParanoid" id="A0A078AVY6"/>
<accession>A0A078AVY6</accession>
<reference evidence="1 2" key="1">
    <citation type="submission" date="2014-06" db="EMBL/GenBank/DDBJ databases">
        <authorList>
            <person name="Swart Estienne"/>
        </authorList>
    </citation>
    <scope>NUCLEOTIDE SEQUENCE [LARGE SCALE GENOMIC DNA]</scope>
    <source>
        <strain evidence="1 2">130c</strain>
    </source>
</reference>
<protein>
    <submittedName>
        <fullName evidence="1">Ig family protein</fullName>
    </submittedName>
</protein>
<dbReference type="OrthoDB" id="41532at2759"/>
<name>A0A078AVY6_STYLE</name>
<dbReference type="GO" id="GO:0016020">
    <property type="term" value="C:membrane"/>
    <property type="evidence" value="ECO:0007669"/>
    <property type="project" value="InterPro"/>
</dbReference>
<gene>
    <name evidence="1" type="primary">Contig7876.g8404</name>
    <name evidence="1" type="ORF">STYLEM_14007</name>
</gene>
<dbReference type="SUPFAM" id="SSF50969">
    <property type="entry name" value="YVTN repeat-like/Quinoprotein amine dehydrogenase"/>
    <property type="match status" value="1"/>
</dbReference>
<dbReference type="Pfam" id="PF05345">
    <property type="entry name" value="He_PIG"/>
    <property type="match status" value="1"/>
</dbReference>
<evidence type="ECO:0000313" key="2">
    <source>
        <dbReference type="Proteomes" id="UP000039865"/>
    </source>
</evidence>
<evidence type="ECO:0000313" key="1">
    <source>
        <dbReference type="EMBL" id="CDW84938.1"/>
    </source>
</evidence>
<keyword evidence="2" id="KW-1185">Reference proteome</keyword>
<dbReference type="Gene3D" id="2.60.40.10">
    <property type="entry name" value="Immunoglobulins"/>
    <property type="match status" value="2"/>
</dbReference>